<dbReference type="GO" id="GO:0008047">
    <property type="term" value="F:enzyme activator activity"/>
    <property type="evidence" value="ECO:0007669"/>
    <property type="project" value="InterPro"/>
</dbReference>
<dbReference type="AlphaFoldDB" id="A0A1G8FYD9"/>
<evidence type="ECO:0000256" key="3">
    <source>
        <dbReference type="ARBA" id="ARBA00022750"/>
    </source>
</evidence>
<keyword evidence="2 5" id="KW-0645">Protease</keyword>
<dbReference type="RefSeq" id="WP_092621894.1">
    <property type="nucleotide sequence ID" value="NZ_FNCV01000017.1"/>
</dbReference>
<gene>
    <name evidence="5" type="ORF">SAMN05421742_11722</name>
</gene>
<dbReference type="SUPFAM" id="SSF53163">
    <property type="entry name" value="HybD-like"/>
    <property type="match status" value="1"/>
</dbReference>
<dbReference type="Gene3D" id="3.40.50.1450">
    <property type="entry name" value="HybD-like"/>
    <property type="match status" value="1"/>
</dbReference>
<evidence type="ECO:0000313" key="6">
    <source>
        <dbReference type="Proteomes" id="UP000217076"/>
    </source>
</evidence>
<keyword evidence="3" id="KW-0064">Aspartyl protease</keyword>
<name>A0A1G8FYD9_9PROT</name>
<dbReference type="InterPro" id="IPR000671">
    <property type="entry name" value="Peptidase_A31"/>
</dbReference>
<evidence type="ECO:0000256" key="1">
    <source>
        <dbReference type="ARBA" id="ARBA00006814"/>
    </source>
</evidence>
<dbReference type="CDD" id="cd00518">
    <property type="entry name" value="H2MP"/>
    <property type="match status" value="1"/>
</dbReference>
<dbReference type="STRING" id="83401.SAMN05421742_11722"/>
<keyword evidence="4" id="KW-0378">Hydrolase</keyword>
<keyword evidence="6" id="KW-1185">Reference proteome</keyword>
<reference evidence="6" key="1">
    <citation type="submission" date="2016-10" db="EMBL/GenBank/DDBJ databases">
        <authorList>
            <person name="Varghese N."/>
            <person name="Submissions S."/>
        </authorList>
    </citation>
    <scope>NUCLEOTIDE SEQUENCE [LARGE SCALE GENOMIC DNA]</scope>
    <source>
        <strain evidence="6">930I</strain>
    </source>
</reference>
<evidence type="ECO:0000313" key="5">
    <source>
        <dbReference type="EMBL" id="SDH87107.1"/>
    </source>
</evidence>
<proteinExistence type="inferred from homology"/>
<dbReference type="EMBL" id="FNCV01000017">
    <property type="protein sequence ID" value="SDH87107.1"/>
    <property type="molecule type" value="Genomic_DNA"/>
</dbReference>
<protein>
    <submittedName>
        <fullName evidence="5">Hydrogenase maturation protease</fullName>
    </submittedName>
</protein>
<dbReference type="PANTHER" id="PTHR30302">
    <property type="entry name" value="HYDROGENASE 1 MATURATION PROTEASE"/>
    <property type="match status" value="1"/>
</dbReference>
<dbReference type="GO" id="GO:0004190">
    <property type="term" value="F:aspartic-type endopeptidase activity"/>
    <property type="evidence" value="ECO:0007669"/>
    <property type="project" value="UniProtKB-KW"/>
</dbReference>
<organism evidence="5 6">
    <name type="scientific">Roseospirillum parvum</name>
    <dbReference type="NCBI Taxonomy" id="83401"/>
    <lineage>
        <taxon>Bacteria</taxon>
        <taxon>Pseudomonadati</taxon>
        <taxon>Pseudomonadota</taxon>
        <taxon>Alphaproteobacteria</taxon>
        <taxon>Rhodospirillales</taxon>
        <taxon>Rhodospirillaceae</taxon>
        <taxon>Roseospirillum</taxon>
    </lineage>
</organism>
<evidence type="ECO:0000256" key="2">
    <source>
        <dbReference type="ARBA" id="ARBA00022670"/>
    </source>
</evidence>
<accession>A0A1G8FYD9</accession>
<comment type="similarity">
    <text evidence="1">Belongs to the peptidase A31 family.</text>
</comment>
<dbReference type="GO" id="GO:0016485">
    <property type="term" value="P:protein processing"/>
    <property type="evidence" value="ECO:0007669"/>
    <property type="project" value="TreeGrafter"/>
</dbReference>
<dbReference type="InterPro" id="IPR023430">
    <property type="entry name" value="Pept_HybD-like_dom_sf"/>
</dbReference>
<dbReference type="NCBIfam" id="TIGR00072">
    <property type="entry name" value="hydrog_prot"/>
    <property type="match status" value="1"/>
</dbReference>
<sequence>MRRPDLVLGVGHPDRGDDALGHRLVAHLEGRLPGVEVVAHHGEGLGLIALWEDRQTVVLVDAAQSGAAPGTLHRLDSADGSLLNPLAGRLFATNSHAFGVAQAIHTAAVLKRLPGRLVVLAVEAADLTLGHGLSAPVAAMMPPLAEAVATALGQSLKPAMGGGR</sequence>
<dbReference type="OrthoDB" id="9792731at2"/>
<dbReference type="Pfam" id="PF01750">
    <property type="entry name" value="HycI"/>
    <property type="match status" value="1"/>
</dbReference>
<evidence type="ECO:0000256" key="4">
    <source>
        <dbReference type="ARBA" id="ARBA00022801"/>
    </source>
</evidence>
<dbReference type="Proteomes" id="UP000217076">
    <property type="component" value="Unassembled WGS sequence"/>
</dbReference>
<dbReference type="PANTHER" id="PTHR30302:SF1">
    <property type="entry name" value="HYDROGENASE 2 MATURATION PROTEASE"/>
    <property type="match status" value="1"/>
</dbReference>